<evidence type="ECO:0000313" key="2">
    <source>
        <dbReference type="EMBL" id="EGG24568.1"/>
    </source>
</evidence>
<keyword evidence="3" id="KW-1185">Reference proteome</keyword>
<evidence type="ECO:0000313" key="3">
    <source>
        <dbReference type="Proteomes" id="UP000007797"/>
    </source>
</evidence>
<keyword evidence="1" id="KW-0472">Membrane</keyword>
<accession>F4PID4</accession>
<name>F4PID4_CACFS</name>
<organism evidence="2 3">
    <name type="scientific">Cavenderia fasciculata</name>
    <name type="common">Slime mold</name>
    <name type="synonym">Dictyostelium fasciculatum</name>
    <dbReference type="NCBI Taxonomy" id="261658"/>
    <lineage>
        <taxon>Eukaryota</taxon>
        <taxon>Amoebozoa</taxon>
        <taxon>Evosea</taxon>
        <taxon>Eumycetozoa</taxon>
        <taxon>Dictyostelia</taxon>
        <taxon>Acytosteliales</taxon>
        <taxon>Cavenderiaceae</taxon>
        <taxon>Cavenderia</taxon>
    </lineage>
</organism>
<evidence type="ECO:0000256" key="1">
    <source>
        <dbReference type="SAM" id="Phobius"/>
    </source>
</evidence>
<dbReference type="OrthoDB" id="21152at2759"/>
<feature type="transmembrane region" description="Helical" evidence="1">
    <location>
        <begin position="83"/>
        <end position="105"/>
    </location>
</feature>
<dbReference type="AlphaFoldDB" id="F4PID4"/>
<proteinExistence type="predicted"/>
<sequence>MIIDKDKIIPSKVTILPNNDPLFSSQQMVNQGYNLLTVFDIPQFKQSVELDPSFNAIMVGDDVNSWPDDSECDTEQEFSLWKVIIIVLCATCVLVSIILIVIGVMKQEKLKKEHNLRMVRILNMNQAEQNNNEQNIRNK</sequence>
<gene>
    <name evidence="2" type="ORF">DFA_02811</name>
</gene>
<reference evidence="3" key="1">
    <citation type="journal article" date="2011" name="Genome Res.">
        <title>Phylogeny-wide analysis of social amoeba genomes highlights ancient origins for complex intercellular communication.</title>
        <authorList>
            <person name="Heidel A.J."/>
            <person name="Lawal H.M."/>
            <person name="Felder M."/>
            <person name="Schilde C."/>
            <person name="Helps N.R."/>
            <person name="Tunggal B."/>
            <person name="Rivero F."/>
            <person name="John U."/>
            <person name="Schleicher M."/>
            <person name="Eichinger L."/>
            <person name="Platzer M."/>
            <person name="Noegel A.A."/>
            <person name="Schaap P."/>
            <person name="Gloeckner G."/>
        </authorList>
    </citation>
    <scope>NUCLEOTIDE SEQUENCE [LARGE SCALE GENOMIC DNA]</scope>
    <source>
        <strain evidence="3">SH3</strain>
    </source>
</reference>
<dbReference type="EMBL" id="GL883006">
    <property type="protein sequence ID" value="EGG24568.1"/>
    <property type="molecule type" value="Genomic_DNA"/>
</dbReference>
<dbReference type="GeneID" id="14877400"/>
<dbReference type="KEGG" id="dfa:DFA_02811"/>
<keyword evidence="1" id="KW-1133">Transmembrane helix</keyword>
<dbReference type="Proteomes" id="UP000007797">
    <property type="component" value="Unassembled WGS sequence"/>
</dbReference>
<protein>
    <submittedName>
        <fullName evidence="2">Uncharacterized protein</fullName>
    </submittedName>
</protein>
<keyword evidence="1" id="KW-0812">Transmembrane</keyword>
<dbReference type="RefSeq" id="XP_004362419.1">
    <property type="nucleotide sequence ID" value="XM_004362362.1"/>
</dbReference>